<evidence type="ECO:0000259" key="1">
    <source>
        <dbReference type="Pfam" id="PF02036"/>
    </source>
</evidence>
<feature type="domain" description="SCP2" evidence="1">
    <location>
        <begin position="16"/>
        <end position="112"/>
    </location>
</feature>
<protein>
    <recommendedName>
        <fullName evidence="1">SCP2 domain-containing protein</fullName>
    </recommendedName>
</protein>
<dbReference type="Pfam" id="PF02036">
    <property type="entry name" value="SCP2"/>
    <property type="match status" value="1"/>
</dbReference>
<name>A0A372GFB4_9ACTN</name>
<dbReference type="AlphaFoldDB" id="A0A372GFB4"/>
<proteinExistence type="predicted"/>
<dbReference type="InterPro" id="IPR003033">
    <property type="entry name" value="SCP2_sterol-bd_dom"/>
</dbReference>
<dbReference type="Gene3D" id="3.30.1050.10">
    <property type="entry name" value="SCP2 sterol-binding domain"/>
    <property type="match status" value="1"/>
</dbReference>
<dbReference type="SUPFAM" id="SSF55718">
    <property type="entry name" value="SCP-like"/>
    <property type="match status" value="1"/>
</dbReference>
<accession>A0A372GFB4</accession>
<evidence type="ECO:0000313" key="3">
    <source>
        <dbReference type="Proteomes" id="UP000262882"/>
    </source>
</evidence>
<dbReference type="Proteomes" id="UP000262882">
    <property type="component" value="Unassembled WGS sequence"/>
</dbReference>
<gene>
    <name evidence="2" type="ORF">D0T12_18100</name>
</gene>
<organism evidence="2 3">
    <name type="scientific">Actinomadura spongiicola</name>
    <dbReference type="NCBI Taxonomy" id="2303421"/>
    <lineage>
        <taxon>Bacteria</taxon>
        <taxon>Bacillati</taxon>
        <taxon>Actinomycetota</taxon>
        <taxon>Actinomycetes</taxon>
        <taxon>Streptosporangiales</taxon>
        <taxon>Thermomonosporaceae</taxon>
        <taxon>Actinomadura</taxon>
    </lineage>
</organism>
<dbReference type="EMBL" id="QVNQ01000005">
    <property type="protein sequence ID" value="RFS84081.1"/>
    <property type="molecule type" value="Genomic_DNA"/>
</dbReference>
<dbReference type="InterPro" id="IPR036527">
    <property type="entry name" value="SCP2_sterol-bd_dom_sf"/>
</dbReference>
<dbReference type="RefSeq" id="WP_117400767.1">
    <property type="nucleotide sequence ID" value="NZ_QVNQ01000005.1"/>
</dbReference>
<dbReference type="OrthoDB" id="3534000at2"/>
<comment type="caution">
    <text evidence="2">The sequence shown here is derived from an EMBL/GenBank/DDBJ whole genome shotgun (WGS) entry which is preliminary data.</text>
</comment>
<keyword evidence="3" id="KW-1185">Reference proteome</keyword>
<reference evidence="2 3" key="1">
    <citation type="submission" date="2018-08" db="EMBL/GenBank/DDBJ databases">
        <title>Actinomadura spongicola sp. nov., isolated from marine sponge Leucetta chagosensis.</title>
        <authorList>
            <person name="Li L."/>
            <person name="Lin H.W."/>
        </authorList>
    </citation>
    <scope>NUCLEOTIDE SEQUENCE [LARGE SCALE GENOMIC DNA]</scope>
    <source>
        <strain evidence="2 3">LHW52907</strain>
    </source>
</reference>
<sequence>MANEEECLAALGRIAARLADVDADRLAEHAVERTISCRVADLGVAYRTRLHQGGLDPFEPDGDPREAQVRLTVDSDDLVAMADDDLHPTRAWAEGRLKIEASIFDLLRLRKVL</sequence>
<evidence type="ECO:0000313" key="2">
    <source>
        <dbReference type="EMBL" id="RFS84081.1"/>
    </source>
</evidence>